<organism evidence="1 2">
    <name type="scientific">Ficus carica</name>
    <name type="common">Common fig</name>
    <dbReference type="NCBI Taxonomy" id="3494"/>
    <lineage>
        <taxon>Eukaryota</taxon>
        <taxon>Viridiplantae</taxon>
        <taxon>Streptophyta</taxon>
        <taxon>Embryophyta</taxon>
        <taxon>Tracheophyta</taxon>
        <taxon>Spermatophyta</taxon>
        <taxon>Magnoliopsida</taxon>
        <taxon>eudicotyledons</taxon>
        <taxon>Gunneridae</taxon>
        <taxon>Pentapetalae</taxon>
        <taxon>rosids</taxon>
        <taxon>fabids</taxon>
        <taxon>Rosales</taxon>
        <taxon>Moraceae</taxon>
        <taxon>Ficeae</taxon>
        <taxon>Ficus</taxon>
    </lineage>
</organism>
<protein>
    <submittedName>
        <fullName evidence="1">Uncharacterized protein</fullName>
    </submittedName>
</protein>
<keyword evidence="2" id="KW-1185">Reference proteome</keyword>
<dbReference type="EMBL" id="BTGU01012440">
    <property type="protein sequence ID" value="GMN75003.1"/>
    <property type="molecule type" value="Genomic_DNA"/>
</dbReference>
<gene>
    <name evidence="1" type="ORF">TIFTF001_053298</name>
</gene>
<reference evidence="1" key="1">
    <citation type="submission" date="2023-07" db="EMBL/GenBank/DDBJ databases">
        <title>draft genome sequence of fig (Ficus carica).</title>
        <authorList>
            <person name="Takahashi T."/>
            <person name="Nishimura K."/>
        </authorList>
    </citation>
    <scope>NUCLEOTIDE SEQUENCE</scope>
</reference>
<evidence type="ECO:0000313" key="2">
    <source>
        <dbReference type="Proteomes" id="UP001187192"/>
    </source>
</evidence>
<dbReference type="Proteomes" id="UP001187192">
    <property type="component" value="Unassembled WGS sequence"/>
</dbReference>
<accession>A0AA88JFD2</accession>
<dbReference type="AlphaFoldDB" id="A0AA88JFD2"/>
<proteinExistence type="predicted"/>
<comment type="caution">
    <text evidence="1">The sequence shown here is derived from an EMBL/GenBank/DDBJ whole genome shotgun (WGS) entry which is preliminary data.</text>
</comment>
<evidence type="ECO:0000313" key="1">
    <source>
        <dbReference type="EMBL" id="GMN75003.1"/>
    </source>
</evidence>
<sequence>MASTLALTHHRPHLLLVDSRTVSSKSPVQERTRTESLASEQSLLMQDSPQQILSHFDGATSGACVHFELRLFGGPFQFHQAFEPLHSELKWVHCAPTFPVILILSVPQPLFVPLGFLPTGAHVLVSDSLWALTGDSISDHLLLRRRSVELTLVPLSQVSLNPIFFVFAHCPSL</sequence>
<name>A0AA88JFD2_FICCA</name>